<reference evidence="7" key="1">
    <citation type="submission" date="2023-03" db="EMBL/GenBank/DDBJ databases">
        <title>Massive genome expansion in bonnet fungi (Mycena s.s.) driven by repeated elements and novel gene families across ecological guilds.</title>
        <authorList>
            <consortium name="Lawrence Berkeley National Laboratory"/>
            <person name="Harder C.B."/>
            <person name="Miyauchi S."/>
            <person name="Viragh M."/>
            <person name="Kuo A."/>
            <person name="Thoen E."/>
            <person name="Andreopoulos B."/>
            <person name="Lu D."/>
            <person name="Skrede I."/>
            <person name="Drula E."/>
            <person name="Henrissat B."/>
            <person name="Morin E."/>
            <person name="Kohler A."/>
            <person name="Barry K."/>
            <person name="LaButti K."/>
            <person name="Morin E."/>
            <person name="Salamov A."/>
            <person name="Lipzen A."/>
            <person name="Mereny Z."/>
            <person name="Hegedus B."/>
            <person name="Baldrian P."/>
            <person name="Stursova M."/>
            <person name="Weitz H."/>
            <person name="Taylor A."/>
            <person name="Grigoriev I.V."/>
            <person name="Nagy L.G."/>
            <person name="Martin F."/>
            <person name="Kauserud H."/>
        </authorList>
    </citation>
    <scope>NUCLEOTIDE SEQUENCE</scope>
    <source>
        <strain evidence="7">CBHHK002</strain>
    </source>
</reference>
<feature type="domain" description="Helicase ATP-binding" evidence="5">
    <location>
        <begin position="186"/>
        <end position="362"/>
    </location>
</feature>
<dbReference type="Pfam" id="PF00271">
    <property type="entry name" value="Helicase_C"/>
    <property type="match status" value="1"/>
</dbReference>
<dbReference type="Proteomes" id="UP001218218">
    <property type="component" value="Unassembled WGS sequence"/>
</dbReference>
<name>A0AAD6ZH94_9AGAR</name>
<sequence length="724" mass="81435">MSRKFTQGTSRSLKLEDSEFKAFLATQRPLLPPNPTPPRRPVNSEPKSRKTAEGSELKAFRATQRPLSPFNPSPPRRTVASETKSSSRKTAEDFELSTFLATQKSSAPPPRRAGNSEEEIPLPDATRERSLTPAEAQVALRDLFAGDTNNSGTFNNDADDTVSGFRDGFRLLPHQVPSRAWMRDREDSTKKKAGGILADEMGMGKTIQAMARVIDGPPTKIDRKDGWAAATLVVCPLAVMQQWDSEVKKFTFGLKVVQYHDSKRGKLAAQLPEANIVLTTYGVVCSEHSTMDPHDRTQGSVLFTTKWWRIILDEAHTIKNRKTKTAEACWNLQGKFRWCLTATPMQNEVAEFFPLLKFLHIKPLNDWERFNLLIAKPISKGPGANLAMKRLQVVLTHVMFRRTKAEVASVLKLPARTVVILPCEFDASEQQFYTALKTNVQTLLKRILAKSEGAVYMNILVLLLRLRQACDHPCLVLDNYTDEMDDIAPEPLNMAADADSDLEDDIGKPKCEFCMTRLTRRNTADQAWPGHCINCAAFKVQAENLRSSKRASAKIRTIVWLLQHIAKESGGQEKTVIFSQFTAMLDIIESFLMVIGIDFVRYDGKMSIKERTEALAEISTNPRKTVILVSLKAGGVGLNLTACNHVILVDMWWNPAVEEQAFDRTHRVGQTRNVHIYKLKIDDTVEDRILQLQESKRQLTEMALSGSHIKNKQLGMHELLQLFK</sequence>
<feature type="region of interest" description="Disordered" evidence="4">
    <location>
        <begin position="24"/>
        <end position="130"/>
    </location>
</feature>
<dbReference type="InterPro" id="IPR000330">
    <property type="entry name" value="SNF2_N"/>
</dbReference>
<protein>
    <submittedName>
        <fullName evidence="7">SNF2 family N-terminal domain-containing protein</fullName>
    </submittedName>
</protein>
<keyword evidence="3" id="KW-0067">ATP-binding</keyword>
<evidence type="ECO:0000256" key="1">
    <source>
        <dbReference type="ARBA" id="ARBA00022741"/>
    </source>
</evidence>
<evidence type="ECO:0000313" key="8">
    <source>
        <dbReference type="Proteomes" id="UP001218218"/>
    </source>
</evidence>
<dbReference type="GO" id="GO:0008094">
    <property type="term" value="F:ATP-dependent activity, acting on DNA"/>
    <property type="evidence" value="ECO:0007669"/>
    <property type="project" value="TreeGrafter"/>
</dbReference>
<evidence type="ECO:0000256" key="3">
    <source>
        <dbReference type="ARBA" id="ARBA00022840"/>
    </source>
</evidence>
<dbReference type="CDD" id="cd18008">
    <property type="entry name" value="DEXDc_SHPRH-like"/>
    <property type="match status" value="1"/>
</dbReference>
<dbReference type="PANTHER" id="PTHR45626:SF14">
    <property type="entry name" value="ATP-DEPENDENT DNA HELICASE (EUROFUNG)"/>
    <property type="match status" value="1"/>
</dbReference>
<dbReference type="SMART" id="SM00490">
    <property type="entry name" value="HELICc"/>
    <property type="match status" value="1"/>
</dbReference>
<dbReference type="PROSITE" id="PS51192">
    <property type="entry name" value="HELICASE_ATP_BIND_1"/>
    <property type="match status" value="1"/>
</dbReference>
<keyword evidence="2" id="KW-0378">Hydrolase</keyword>
<feature type="domain" description="Helicase C-terminal" evidence="6">
    <location>
        <begin position="557"/>
        <end position="715"/>
    </location>
</feature>
<dbReference type="AlphaFoldDB" id="A0AAD6ZH94"/>
<dbReference type="Gene3D" id="3.40.50.300">
    <property type="entry name" value="P-loop containing nucleotide triphosphate hydrolases"/>
    <property type="match status" value="1"/>
</dbReference>
<dbReference type="GO" id="GO:0016787">
    <property type="term" value="F:hydrolase activity"/>
    <property type="evidence" value="ECO:0007669"/>
    <property type="project" value="UniProtKB-KW"/>
</dbReference>
<dbReference type="Gene3D" id="3.40.50.10810">
    <property type="entry name" value="Tandem AAA-ATPase domain"/>
    <property type="match status" value="1"/>
</dbReference>
<dbReference type="InterPro" id="IPR014001">
    <property type="entry name" value="Helicase_ATP-bd"/>
</dbReference>
<dbReference type="InterPro" id="IPR038718">
    <property type="entry name" value="SNF2-like_sf"/>
</dbReference>
<dbReference type="Pfam" id="PF00176">
    <property type="entry name" value="SNF2-rel_dom"/>
    <property type="match status" value="1"/>
</dbReference>
<comment type="caution">
    <text evidence="7">The sequence shown here is derived from an EMBL/GenBank/DDBJ whole genome shotgun (WGS) entry which is preliminary data.</text>
</comment>
<dbReference type="PROSITE" id="PS51194">
    <property type="entry name" value="HELICASE_CTER"/>
    <property type="match status" value="1"/>
</dbReference>
<dbReference type="InterPro" id="IPR027417">
    <property type="entry name" value="P-loop_NTPase"/>
</dbReference>
<dbReference type="GO" id="GO:0005634">
    <property type="term" value="C:nucleus"/>
    <property type="evidence" value="ECO:0007669"/>
    <property type="project" value="TreeGrafter"/>
</dbReference>
<evidence type="ECO:0000256" key="4">
    <source>
        <dbReference type="SAM" id="MobiDB-lite"/>
    </source>
</evidence>
<dbReference type="InterPro" id="IPR050628">
    <property type="entry name" value="SNF2_RAD54_helicase_TF"/>
</dbReference>
<dbReference type="PANTHER" id="PTHR45626">
    <property type="entry name" value="TRANSCRIPTION TERMINATION FACTOR 2-RELATED"/>
    <property type="match status" value="1"/>
</dbReference>
<dbReference type="EMBL" id="JARIHO010000048">
    <property type="protein sequence ID" value="KAJ7323054.1"/>
    <property type="molecule type" value="Genomic_DNA"/>
</dbReference>
<dbReference type="InterPro" id="IPR049730">
    <property type="entry name" value="SNF2/RAD54-like_C"/>
</dbReference>
<dbReference type="GO" id="GO:0005524">
    <property type="term" value="F:ATP binding"/>
    <property type="evidence" value="ECO:0007669"/>
    <property type="project" value="UniProtKB-KW"/>
</dbReference>
<keyword evidence="8" id="KW-1185">Reference proteome</keyword>
<dbReference type="GO" id="GO:0006281">
    <property type="term" value="P:DNA repair"/>
    <property type="evidence" value="ECO:0007669"/>
    <property type="project" value="TreeGrafter"/>
</dbReference>
<dbReference type="CDD" id="cd18793">
    <property type="entry name" value="SF2_C_SNF"/>
    <property type="match status" value="1"/>
</dbReference>
<dbReference type="InterPro" id="IPR001650">
    <property type="entry name" value="Helicase_C-like"/>
</dbReference>
<feature type="compositionally biased region" description="Pro residues" evidence="4">
    <location>
        <begin position="30"/>
        <end position="40"/>
    </location>
</feature>
<evidence type="ECO:0000259" key="6">
    <source>
        <dbReference type="PROSITE" id="PS51194"/>
    </source>
</evidence>
<keyword evidence="1" id="KW-0547">Nucleotide-binding</keyword>
<organism evidence="7 8">
    <name type="scientific">Mycena albidolilacea</name>
    <dbReference type="NCBI Taxonomy" id="1033008"/>
    <lineage>
        <taxon>Eukaryota</taxon>
        <taxon>Fungi</taxon>
        <taxon>Dikarya</taxon>
        <taxon>Basidiomycota</taxon>
        <taxon>Agaricomycotina</taxon>
        <taxon>Agaricomycetes</taxon>
        <taxon>Agaricomycetidae</taxon>
        <taxon>Agaricales</taxon>
        <taxon>Marasmiineae</taxon>
        <taxon>Mycenaceae</taxon>
        <taxon>Mycena</taxon>
    </lineage>
</organism>
<evidence type="ECO:0000259" key="5">
    <source>
        <dbReference type="PROSITE" id="PS51192"/>
    </source>
</evidence>
<gene>
    <name evidence="7" type="ORF">DFH08DRAFT_355568</name>
</gene>
<evidence type="ECO:0000313" key="7">
    <source>
        <dbReference type="EMBL" id="KAJ7323054.1"/>
    </source>
</evidence>
<accession>A0AAD6ZH94</accession>
<feature type="compositionally biased region" description="Basic and acidic residues" evidence="4">
    <location>
        <begin position="46"/>
        <end position="59"/>
    </location>
</feature>
<dbReference type="SUPFAM" id="SSF52540">
    <property type="entry name" value="P-loop containing nucleoside triphosphate hydrolases"/>
    <property type="match status" value="2"/>
</dbReference>
<proteinExistence type="predicted"/>
<dbReference type="SMART" id="SM00487">
    <property type="entry name" value="DEXDc"/>
    <property type="match status" value="1"/>
</dbReference>
<evidence type="ECO:0000256" key="2">
    <source>
        <dbReference type="ARBA" id="ARBA00022801"/>
    </source>
</evidence>